<comment type="caution">
    <text evidence="18">The sequence shown here is derived from an EMBL/GenBank/DDBJ whole genome shotgun (WGS) entry which is preliminary data.</text>
</comment>
<comment type="similarity">
    <text evidence="4">Belongs to the MsrB Met sulfoxide reductase family.</text>
</comment>
<dbReference type="GO" id="GO:0005856">
    <property type="term" value="C:cytoskeleton"/>
    <property type="evidence" value="ECO:0007669"/>
    <property type="project" value="UniProtKB-SubCell"/>
</dbReference>
<keyword evidence="7" id="KW-0479">Metal-binding</keyword>
<evidence type="ECO:0000256" key="14">
    <source>
        <dbReference type="ARBA" id="ARBA00046083"/>
    </source>
</evidence>
<dbReference type="GO" id="GO:0005634">
    <property type="term" value="C:nucleus"/>
    <property type="evidence" value="ECO:0007669"/>
    <property type="project" value="UniProtKB-SubCell"/>
</dbReference>
<dbReference type="Pfam" id="PF01641">
    <property type="entry name" value="SelR"/>
    <property type="match status" value="1"/>
</dbReference>
<keyword evidence="5" id="KW-0963">Cytoplasm</keyword>
<evidence type="ECO:0000259" key="17">
    <source>
        <dbReference type="PROSITE" id="PS51790"/>
    </source>
</evidence>
<evidence type="ECO:0000256" key="11">
    <source>
        <dbReference type="ARBA" id="ARBA00023002"/>
    </source>
</evidence>
<dbReference type="SUPFAM" id="SSF51316">
    <property type="entry name" value="Mss4-like"/>
    <property type="match status" value="1"/>
</dbReference>
<evidence type="ECO:0000313" key="18">
    <source>
        <dbReference type="EMBL" id="KAL0983939.1"/>
    </source>
</evidence>
<organism evidence="18 19">
    <name type="scientific">Umbra pygmaea</name>
    <name type="common">Eastern mudminnow</name>
    <dbReference type="NCBI Taxonomy" id="75934"/>
    <lineage>
        <taxon>Eukaryota</taxon>
        <taxon>Metazoa</taxon>
        <taxon>Chordata</taxon>
        <taxon>Craniata</taxon>
        <taxon>Vertebrata</taxon>
        <taxon>Euteleostomi</taxon>
        <taxon>Actinopterygii</taxon>
        <taxon>Neopterygii</taxon>
        <taxon>Teleostei</taxon>
        <taxon>Protacanthopterygii</taxon>
        <taxon>Esociformes</taxon>
        <taxon>Umbridae</taxon>
        <taxon>Umbra</taxon>
    </lineage>
</organism>
<keyword evidence="13" id="KW-0539">Nucleus</keyword>
<comment type="catalytic activity">
    <reaction evidence="15">
        <text>L-methionyl-[protein] + [thioredoxin]-disulfide + H2O = L-methionyl-(R)-S-oxide-[protein] + [thioredoxin]-dithiol</text>
        <dbReference type="Rhea" id="RHEA:24164"/>
        <dbReference type="Rhea" id="RHEA-COMP:10698"/>
        <dbReference type="Rhea" id="RHEA-COMP:10700"/>
        <dbReference type="Rhea" id="RHEA-COMP:12313"/>
        <dbReference type="Rhea" id="RHEA-COMP:12314"/>
        <dbReference type="ChEBI" id="CHEBI:15377"/>
        <dbReference type="ChEBI" id="CHEBI:16044"/>
        <dbReference type="ChEBI" id="CHEBI:29950"/>
        <dbReference type="ChEBI" id="CHEBI:45764"/>
        <dbReference type="ChEBI" id="CHEBI:50058"/>
        <dbReference type="EC" id="1.8.4.12"/>
    </reaction>
</comment>
<dbReference type="AlphaFoldDB" id="A0ABD0XJ01"/>
<comment type="subcellular location">
    <subcellularLocation>
        <location evidence="3">Cytoplasm</location>
        <location evidence="3">Cytoskeleton</location>
    </subcellularLocation>
    <subcellularLocation>
        <location evidence="2">Nucleus</location>
    </subcellularLocation>
</comment>
<evidence type="ECO:0000256" key="3">
    <source>
        <dbReference type="ARBA" id="ARBA00004245"/>
    </source>
</evidence>
<comment type="cofactor">
    <cofactor evidence="1">
        <name>Zn(2+)</name>
        <dbReference type="ChEBI" id="CHEBI:29105"/>
    </cofactor>
</comment>
<evidence type="ECO:0000256" key="12">
    <source>
        <dbReference type="ARBA" id="ARBA00023212"/>
    </source>
</evidence>
<evidence type="ECO:0000256" key="16">
    <source>
        <dbReference type="ARBA" id="ARBA00049261"/>
    </source>
</evidence>
<reference evidence="18 19" key="1">
    <citation type="submission" date="2024-06" db="EMBL/GenBank/DDBJ databases">
        <authorList>
            <person name="Pan Q."/>
            <person name="Wen M."/>
            <person name="Jouanno E."/>
            <person name="Zahm M."/>
            <person name="Klopp C."/>
            <person name="Cabau C."/>
            <person name="Louis A."/>
            <person name="Berthelot C."/>
            <person name="Parey E."/>
            <person name="Roest Crollius H."/>
            <person name="Montfort J."/>
            <person name="Robinson-Rechavi M."/>
            <person name="Bouchez O."/>
            <person name="Lampietro C."/>
            <person name="Lopez Roques C."/>
            <person name="Donnadieu C."/>
            <person name="Postlethwait J."/>
            <person name="Bobe J."/>
            <person name="Verreycken H."/>
            <person name="Guiguen Y."/>
        </authorList>
    </citation>
    <scope>NUCLEOTIDE SEQUENCE [LARGE SCALE GENOMIC DNA]</scope>
    <source>
        <strain evidence="18">Up_M1</strain>
        <tissue evidence="18">Testis</tissue>
    </source>
</reference>
<name>A0ABD0XJ01_UMBPY</name>
<dbReference type="PANTHER" id="PTHR46755:SF5">
    <property type="entry name" value="METHIONINE-R-SULFOXIDE REDUCTASE B1"/>
    <property type="match status" value="1"/>
</dbReference>
<dbReference type="InterPro" id="IPR011057">
    <property type="entry name" value="Mss4-like_sf"/>
</dbReference>
<keyword evidence="11" id="KW-0560">Oxidoreductase</keyword>
<dbReference type="GO" id="GO:0033745">
    <property type="term" value="F:L-methionine-(R)-S-oxide reductase activity"/>
    <property type="evidence" value="ECO:0007669"/>
    <property type="project" value="UniProtKB-EC"/>
</dbReference>
<evidence type="ECO:0000256" key="5">
    <source>
        <dbReference type="ARBA" id="ARBA00022490"/>
    </source>
</evidence>
<comment type="catalytic activity">
    <reaction evidence="16">
        <text>[thioredoxin]-disulfide + L-methionine + H2O = L-methionine (R)-S-oxide + [thioredoxin]-dithiol</text>
        <dbReference type="Rhea" id="RHEA:21260"/>
        <dbReference type="Rhea" id="RHEA-COMP:10698"/>
        <dbReference type="Rhea" id="RHEA-COMP:10700"/>
        <dbReference type="ChEBI" id="CHEBI:15377"/>
        <dbReference type="ChEBI" id="CHEBI:29950"/>
        <dbReference type="ChEBI" id="CHEBI:50058"/>
        <dbReference type="ChEBI" id="CHEBI:57844"/>
        <dbReference type="ChEBI" id="CHEBI:58773"/>
        <dbReference type="EC" id="1.8.4.14"/>
    </reaction>
</comment>
<dbReference type="InterPro" id="IPR052150">
    <property type="entry name" value="MsrB_Met_sulfoxide_reductase"/>
</dbReference>
<evidence type="ECO:0000256" key="9">
    <source>
        <dbReference type="ARBA" id="ARBA00022859"/>
    </source>
</evidence>
<proteinExistence type="inferred from homology"/>
<dbReference type="GO" id="GO:0033743">
    <property type="term" value="F:peptide-methionine (R)-S-oxide reductase activity"/>
    <property type="evidence" value="ECO:0007669"/>
    <property type="project" value="UniProtKB-EC"/>
</dbReference>
<keyword evidence="9" id="KW-0391">Immunity</keyword>
<evidence type="ECO:0000256" key="10">
    <source>
        <dbReference type="ARBA" id="ARBA00022933"/>
    </source>
</evidence>
<dbReference type="EMBL" id="JAGEUA010000004">
    <property type="protein sequence ID" value="KAL0983939.1"/>
    <property type="molecule type" value="Genomic_DNA"/>
</dbReference>
<evidence type="ECO:0000256" key="4">
    <source>
        <dbReference type="ARBA" id="ARBA00007174"/>
    </source>
</evidence>
<keyword evidence="8" id="KW-0862">Zinc</keyword>
<dbReference type="Gene3D" id="2.170.150.20">
    <property type="entry name" value="Peptide methionine sulfoxide reductase"/>
    <property type="match status" value="1"/>
</dbReference>
<accession>A0ABD0XJ01</accession>
<evidence type="ECO:0000256" key="2">
    <source>
        <dbReference type="ARBA" id="ARBA00004123"/>
    </source>
</evidence>
<dbReference type="PANTHER" id="PTHR46755">
    <property type="entry name" value="METHIONINE-R-SULFOXIDE REDUCTASE B1"/>
    <property type="match status" value="1"/>
</dbReference>
<evidence type="ECO:0000256" key="15">
    <source>
        <dbReference type="ARBA" id="ARBA00048488"/>
    </source>
</evidence>
<evidence type="ECO:0000256" key="8">
    <source>
        <dbReference type="ARBA" id="ARBA00022833"/>
    </source>
</evidence>
<feature type="domain" description="MsrB" evidence="17">
    <location>
        <begin position="1"/>
        <end position="86"/>
    </location>
</feature>
<keyword evidence="12" id="KW-0206">Cytoskeleton</keyword>
<evidence type="ECO:0000256" key="1">
    <source>
        <dbReference type="ARBA" id="ARBA00001947"/>
    </source>
</evidence>
<dbReference type="PROSITE" id="PS51790">
    <property type="entry name" value="MSRB"/>
    <property type="match status" value="1"/>
</dbReference>
<dbReference type="GO" id="GO:0045087">
    <property type="term" value="P:innate immune response"/>
    <property type="evidence" value="ECO:0007669"/>
    <property type="project" value="UniProtKB-KW"/>
</dbReference>
<dbReference type="InterPro" id="IPR002579">
    <property type="entry name" value="Met_Sox_Rdtase_MsrB_dom"/>
</dbReference>
<protein>
    <recommendedName>
        <fullName evidence="17">MsrB domain-containing protein</fullName>
    </recommendedName>
</protein>
<evidence type="ECO:0000256" key="7">
    <source>
        <dbReference type="ARBA" id="ARBA00022723"/>
    </source>
</evidence>
<sequence>MSFCSFSGGEVFKDHFVPGLYACSKCNNPLFSSRSKFSHSSPWPAFTETISEDSVTKRLESPRAYKVLCGKCATRSSLSKTNSKAS</sequence>
<comment type="function">
    <text evidence="14">Methionine-sulfoxide reductase that specifically reduces methionine (R)-sulfoxide back to methionine. While in many cases, methionine oxidation is the result of random oxidation following oxidative stress, methionine oxidation is also a post-translational modification that takes place on specific residue. Acts as a regulator of actin assembly by reducing methionine (R)-sulfoxide mediated by MICALs (MICAL1, MICAL2 or MICAL3) on actin, thereby promoting filament repolymerization. Plays a role in innate immunity by reducing oxidized actin, leading to actin repolymerization in macrophages.</text>
</comment>
<gene>
    <name evidence="18" type="ORF">UPYG_G00134990</name>
</gene>
<evidence type="ECO:0000313" key="19">
    <source>
        <dbReference type="Proteomes" id="UP001557470"/>
    </source>
</evidence>
<keyword evidence="19" id="KW-1185">Reference proteome</keyword>
<dbReference type="Proteomes" id="UP001557470">
    <property type="component" value="Unassembled WGS sequence"/>
</dbReference>
<evidence type="ECO:0000256" key="13">
    <source>
        <dbReference type="ARBA" id="ARBA00023242"/>
    </source>
</evidence>
<keyword evidence="10" id="KW-0712">Selenocysteine</keyword>
<evidence type="ECO:0000256" key="6">
    <source>
        <dbReference type="ARBA" id="ARBA00022588"/>
    </source>
</evidence>
<dbReference type="GO" id="GO:0046872">
    <property type="term" value="F:metal ion binding"/>
    <property type="evidence" value="ECO:0007669"/>
    <property type="project" value="UniProtKB-KW"/>
</dbReference>
<keyword evidence="6" id="KW-0399">Innate immunity</keyword>